<evidence type="ECO:0000313" key="1">
    <source>
        <dbReference type="EMBL" id="MFL9467089.1"/>
    </source>
</evidence>
<dbReference type="EMBL" id="JBFQGM010000036">
    <property type="protein sequence ID" value="MFL9467089.1"/>
    <property type="molecule type" value="Genomic_DNA"/>
</dbReference>
<name>A0ABW8X147_9CYAN</name>
<evidence type="ECO:0008006" key="3">
    <source>
        <dbReference type="Google" id="ProtNLM"/>
    </source>
</evidence>
<sequence>MNMTTTLSTTVVLNADQIRKTQEAIDAYIHSIKTSPNHRAGAVPYYRFHDAGQPIRGTVLLFHGLSASPHQMWRLADYLFSK</sequence>
<evidence type="ECO:0000313" key="2">
    <source>
        <dbReference type="Proteomes" id="UP001628874"/>
    </source>
</evidence>
<dbReference type="Proteomes" id="UP001628874">
    <property type="component" value="Unassembled WGS sequence"/>
</dbReference>
<gene>
    <name evidence="1" type="ORF">AB0759_41620</name>
</gene>
<accession>A0ABW8X147</accession>
<organism evidence="1 2">
    <name type="scientific">Scytonema tolypothrichoides VB-61278_2</name>
    <dbReference type="NCBI Taxonomy" id="3232314"/>
    <lineage>
        <taxon>Bacteria</taxon>
        <taxon>Bacillati</taxon>
        <taxon>Cyanobacteriota</taxon>
        <taxon>Cyanophyceae</taxon>
        <taxon>Nostocales</taxon>
        <taxon>Scytonemataceae</taxon>
        <taxon>Scytonema</taxon>
    </lineage>
</organism>
<reference evidence="1 2" key="1">
    <citation type="submission" date="2024-07" db="EMBL/GenBank/DDBJ databases">
        <authorList>
            <person name="Tripathy S."/>
        </authorList>
    </citation>
    <scope>NUCLEOTIDE SEQUENCE [LARGE SCALE GENOMIC DNA]</scope>
    <source>
        <strain evidence="1 2">VB-61278_2</strain>
    </source>
</reference>
<keyword evidence="2" id="KW-1185">Reference proteome</keyword>
<dbReference type="RefSeq" id="WP_202048613.1">
    <property type="nucleotide sequence ID" value="NZ_JBFQGM010000036.1"/>
</dbReference>
<comment type="caution">
    <text evidence="1">The sequence shown here is derived from an EMBL/GenBank/DDBJ whole genome shotgun (WGS) entry which is preliminary data.</text>
</comment>
<protein>
    <recommendedName>
        <fullName evidence="3">Alpha/beta hydrolase</fullName>
    </recommendedName>
</protein>
<proteinExistence type="predicted"/>